<sequence length="146" mass="15774">MLAALERYAWPGYSRECRAVRDDGGQFSDSCQSEADARDRRAYRRTRVLWGASLRCAGDEGTLSVTVANISAGGAKLVFAEYPNEAEAVVADQLDPDVATILMLPSIGEFPAKVVWCGRGRLGIKFTEPPEEVAAIIGPVIDLTPD</sequence>
<keyword evidence="3" id="KW-1185">Reference proteome</keyword>
<protein>
    <submittedName>
        <fullName evidence="2">PilZ domain-containing protein</fullName>
    </submittedName>
</protein>
<gene>
    <name evidence="2" type="ORF">DRB17_12380</name>
</gene>
<evidence type="ECO:0000313" key="2">
    <source>
        <dbReference type="EMBL" id="RDD61493.1"/>
    </source>
</evidence>
<dbReference type="EMBL" id="QPMH01000011">
    <property type="protein sequence ID" value="RDD61493.1"/>
    <property type="molecule type" value="Genomic_DNA"/>
</dbReference>
<evidence type="ECO:0000259" key="1">
    <source>
        <dbReference type="Pfam" id="PF07238"/>
    </source>
</evidence>
<organism evidence="2 3">
    <name type="scientific">Ferruginivarius sediminum</name>
    <dbReference type="NCBI Taxonomy" id="2661937"/>
    <lineage>
        <taxon>Bacteria</taxon>
        <taxon>Pseudomonadati</taxon>
        <taxon>Pseudomonadota</taxon>
        <taxon>Alphaproteobacteria</taxon>
        <taxon>Rhodospirillales</taxon>
        <taxon>Rhodospirillaceae</taxon>
        <taxon>Ferruginivarius</taxon>
    </lineage>
</organism>
<feature type="domain" description="PilZ" evidence="1">
    <location>
        <begin position="39"/>
        <end position="133"/>
    </location>
</feature>
<accession>A0A369T851</accession>
<dbReference type="AlphaFoldDB" id="A0A369T851"/>
<comment type="caution">
    <text evidence="2">The sequence shown here is derived from an EMBL/GenBank/DDBJ whole genome shotgun (WGS) entry which is preliminary data.</text>
</comment>
<dbReference type="SUPFAM" id="SSF141371">
    <property type="entry name" value="PilZ domain-like"/>
    <property type="match status" value="1"/>
</dbReference>
<name>A0A369T851_9PROT</name>
<dbReference type="GO" id="GO:0035438">
    <property type="term" value="F:cyclic-di-GMP binding"/>
    <property type="evidence" value="ECO:0007669"/>
    <property type="project" value="InterPro"/>
</dbReference>
<reference evidence="2 3" key="1">
    <citation type="submission" date="2018-07" db="EMBL/GenBank/DDBJ databases">
        <title>Venubactetium sediminum gen. nov., sp. nov., isolated from a marine solar saltern.</title>
        <authorList>
            <person name="Wang S."/>
        </authorList>
    </citation>
    <scope>NUCLEOTIDE SEQUENCE [LARGE SCALE GENOMIC DNA]</scope>
    <source>
        <strain evidence="2 3">WD2A32</strain>
    </source>
</reference>
<proteinExistence type="predicted"/>
<dbReference type="Gene3D" id="2.40.10.220">
    <property type="entry name" value="predicted glycosyltransferase like domains"/>
    <property type="match status" value="1"/>
</dbReference>
<evidence type="ECO:0000313" key="3">
    <source>
        <dbReference type="Proteomes" id="UP000253941"/>
    </source>
</evidence>
<dbReference type="Pfam" id="PF07238">
    <property type="entry name" value="PilZ"/>
    <property type="match status" value="1"/>
</dbReference>
<dbReference type="Proteomes" id="UP000253941">
    <property type="component" value="Unassembled WGS sequence"/>
</dbReference>
<dbReference type="InterPro" id="IPR009875">
    <property type="entry name" value="PilZ_domain"/>
</dbReference>